<organism evidence="6">
    <name type="scientific">termite gut metagenome</name>
    <dbReference type="NCBI Taxonomy" id="433724"/>
    <lineage>
        <taxon>unclassified sequences</taxon>
        <taxon>metagenomes</taxon>
        <taxon>organismal metagenomes</taxon>
    </lineage>
</organism>
<evidence type="ECO:0000256" key="1">
    <source>
        <dbReference type="ARBA" id="ARBA00004236"/>
    </source>
</evidence>
<reference evidence="6" key="1">
    <citation type="submission" date="2019-03" db="EMBL/GenBank/DDBJ databases">
        <title>Single cell metagenomics reveals metabolic interactions within the superorganism composed of flagellate Streblomastix strix and complex community of Bacteroidetes bacteria on its surface.</title>
        <authorList>
            <person name="Treitli S.C."/>
            <person name="Kolisko M."/>
            <person name="Husnik F."/>
            <person name="Keeling P."/>
            <person name="Hampl V."/>
        </authorList>
    </citation>
    <scope>NUCLEOTIDE SEQUENCE</scope>
    <source>
        <strain evidence="6">STM</strain>
    </source>
</reference>
<proteinExistence type="predicted"/>
<keyword evidence="5" id="KW-1133">Transmembrane helix</keyword>
<gene>
    <name evidence="6" type="ORF">EZS27_023079</name>
</gene>
<dbReference type="GO" id="GO:0003755">
    <property type="term" value="F:peptidyl-prolyl cis-trans isomerase activity"/>
    <property type="evidence" value="ECO:0007669"/>
    <property type="project" value="InterPro"/>
</dbReference>
<dbReference type="SUPFAM" id="SSF109998">
    <property type="entry name" value="Triger factor/SurA peptide-binding domain-like"/>
    <property type="match status" value="1"/>
</dbReference>
<dbReference type="Pfam" id="PF13623">
    <property type="entry name" value="SurA_N_2"/>
    <property type="match status" value="1"/>
</dbReference>
<dbReference type="PANTHER" id="PTHR47529">
    <property type="entry name" value="PEPTIDYL-PROLYL CIS-TRANS ISOMERASE D"/>
    <property type="match status" value="1"/>
</dbReference>
<protein>
    <recommendedName>
        <fullName evidence="7">Peptidylprolyl isomerase</fullName>
    </recommendedName>
</protein>
<keyword evidence="4" id="KW-0143">Chaperone</keyword>
<sequence>MATLQKIRAQGPLLVIVVGLALFAFIAGDAWKILRPNQVRDVGKVNGESLSMQEYQTMVEEYTEIIKFSYGINALNDDQLNQARDEVWTTYVNNKVVEKEAKKLGLTVSKAEVQAIIDEGTDPILQRTPFSNPQTGLFDKDMLKMFLVNYARMNNSTMPVQNMEYYESMNRFWLFIERNLIQNRLLSKYMSLITQSVSSNPIEAQTAFDNRVNQAEMTIVAIPYTSVSDSEVNVKESELKNLYGKKKEQFTHPFETRNIRYIHVQVTASAEDRTVIEKDVFDYSEQLETVTSDYTSFIRSTASDYPYVDLYYRKEAYPADVASRLDEVSEGKVASPYYNVSDNTYNAFKYLSKVRKADSVQYRQIQVFDEDLTKARALADSIFNALQKGADFTELAQKYGQEGSFNWVTSAQYENAPVEGDNLKYLIALTTLGVNEYENVSLGQGNIILQVTDQKAIKEKFKVAVIKKKVEFSKETYNKAYNDFSRFAAANPTLEQVKANAEEAGYMLLENTVSTSGHGIANVRATKDALRWAFSAKSGEVSTLYECGNSDQLLLVGLEKVNKKGYIPLEEIKPQLVSEIIKDKKAEVILKNMGNATTFDQYKAIENAVSDSVRFVTFSASAYISVLRNSEPLVSVYASVGEPNQWSAPIKGDAGVFVLQIYNKEKQNAFFDVKEEKTNQQNENMRFLGYAFLLNELQQKADVQDNRYLFF</sequence>
<evidence type="ECO:0000256" key="2">
    <source>
        <dbReference type="ARBA" id="ARBA00022475"/>
    </source>
</evidence>
<dbReference type="SUPFAM" id="SSF54534">
    <property type="entry name" value="FKBP-like"/>
    <property type="match status" value="1"/>
</dbReference>
<dbReference type="InterPro" id="IPR046357">
    <property type="entry name" value="PPIase_dom_sf"/>
</dbReference>
<dbReference type="PANTHER" id="PTHR47529:SF1">
    <property type="entry name" value="PERIPLASMIC CHAPERONE PPID"/>
    <property type="match status" value="1"/>
</dbReference>
<dbReference type="Gene3D" id="3.10.50.40">
    <property type="match status" value="1"/>
</dbReference>
<keyword evidence="5" id="KW-0812">Transmembrane</keyword>
<keyword evidence="3 5" id="KW-0472">Membrane</keyword>
<dbReference type="InterPro" id="IPR052029">
    <property type="entry name" value="PpiD_chaperone"/>
</dbReference>
<comment type="subcellular location">
    <subcellularLocation>
        <location evidence="1">Cell membrane</location>
    </subcellularLocation>
</comment>
<dbReference type="EMBL" id="SNRY01001898">
    <property type="protein sequence ID" value="KAA6327976.1"/>
    <property type="molecule type" value="Genomic_DNA"/>
</dbReference>
<evidence type="ECO:0000256" key="4">
    <source>
        <dbReference type="ARBA" id="ARBA00023186"/>
    </source>
</evidence>
<evidence type="ECO:0000313" key="6">
    <source>
        <dbReference type="EMBL" id="KAA6327976.1"/>
    </source>
</evidence>
<evidence type="ECO:0000256" key="3">
    <source>
        <dbReference type="ARBA" id="ARBA00023136"/>
    </source>
</evidence>
<comment type="caution">
    <text evidence="6">The sequence shown here is derived from an EMBL/GenBank/DDBJ whole genome shotgun (WGS) entry which is preliminary data.</text>
</comment>
<evidence type="ECO:0008006" key="7">
    <source>
        <dbReference type="Google" id="ProtNLM"/>
    </source>
</evidence>
<evidence type="ECO:0000256" key="5">
    <source>
        <dbReference type="SAM" id="Phobius"/>
    </source>
</evidence>
<keyword evidence="2" id="KW-1003">Cell membrane</keyword>
<dbReference type="GO" id="GO:0005886">
    <property type="term" value="C:plasma membrane"/>
    <property type="evidence" value="ECO:0007669"/>
    <property type="project" value="UniProtKB-SubCell"/>
</dbReference>
<dbReference type="AlphaFoldDB" id="A0A5J4R255"/>
<name>A0A5J4R255_9ZZZZ</name>
<accession>A0A5J4R255</accession>
<feature type="transmembrane region" description="Helical" evidence="5">
    <location>
        <begin position="12"/>
        <end position="31"/>
    </location>
</feature>
<dbReference type="InterPro" id="IPR027304">
    <property type="entry name" value="Trigger_fact/SurA_dom_sf"/>
</dbReference>
<dbReference type="Pfam" id="PF13616">
    <property type="entry name" value="Rotamase_3"/>
    <property type="match status" value="1"/>
</dbReference>